<dbReference type="Gene3D" id="2.40.50.140">
    <property type="entry name" value="Nucleic acid-binding proteins"/>
    <property type="match status" value="1"/>
</dbReference>
<dbReference type="InterPro" id="IPR012340">
    <property type="entry name" value="NA-bd_OB-fold"/>
</dbReference>
<evidence type="ECO:0000313" key="2">
    <source>
        <dbReference type="Proteomes" id="UP000184139"/>
    </source>
</evidence>
<protein>
    <submittedName>
        <fullName evidence="1">Uncharacterized protein</fullName>
    </submittedName>
</protein>
<dbReference type="EMBL" id="FQXS01000002">
    <property type="protein sequence ID" value="SHH47730.1"/>
    <property type="molecule type" value="Genomic_DNA"/>
</dbReference>
<organism evidence="1 2">
    <name type="scientific">Desulfofustis glycolicus DSM 9705</name>
    <dbReference type="NCBI Taxonomy" id="1121409"/>
    <lineage>
        <taxon>Bacteria</taxon>
        <taxon>Pseudomonadati</taxon>
        <taxon>Thermodesulfobacteriota</taxon>
        <taxon>Desulfobulbia</taxon>
        <taxon>Desulfobulbales</taxon>
        <taxon>Desulfocapsaceae</taxon>
        <taxon>Desulfofustis</taxon>
    </lineage>
</organism>
<dbReference type="AlphaFoldDB" id="A0A1M5TAU3"/>
<name>A0A1M5TAU3_9BACT</name>
<reference evidence="1 2" key="1">
    <citation type="submission" date="2016-11" db="EMBL/GenBank/DDBJ databases">
        <authorList>
            <person name="Jaros S."/>
            <person name="Januszkiewicz K."/>
            <person name="Wedrychowicz H."/>
        </authorList>
    </citation>
    <scope>NUCLEOTIDE SEQUENCE [LARGE SCALE GENOMIC DNA]</scope>
    <source>
        <strain evidence="1 2">DSM 9705</strain>
    </source>
</reference>
<dbReference type="OrthoDB" id="5432208at2"/>
<keyword evidence="2" id="KW-1185">Reference proteome</keyword>
<sequence length="85" mass="9566">MQTSVKKWFRDKNTGFLDNRGGPDILVSKRDLVDCQFLKVGAIVEFECHPGEKGLVAKKVKLVSRHKSAGDVKGKKKEFRFGVMT</sequence>
<dbReference type="SUPFAM" id="SSF50249">
    <property type="entry name" value="Nucleic acid-binding proteins"/>
    <property type="match status" value="1"/>
</dbReference>
<gene>
    <name evidence="1" type="ORF">SAMN02745124_00687</name>
</gene>
<accession>A0A1M5TAU3</accession>
<dbReference type="STRING" id="1121409.SAMN02745124_00687"/>
<proteinExistence type="predicted"/>
<evidence type="ECO:0000313" key="1">
    <source>
        <dbReference type="EMBL" id="SHH47730.1"/>
    </source>
</evidence>
<dbReference type="Proteomes" id="UP000184139">
    <property type="component" value="Unassembled WGS sequence"/>
</dbReference>